<accession>A0AC61S5K1</accession>
<reference evidence="1" key="1">
    <citation type="submission" date="2019-04" db="EMBL/GenBank/DDBJ databases">
        <title>Microbes associate with the intestines of laboratory mice.</title>
        <authorList>
            <person name="Navarre W."/>
            <person name="Wong E."/>
            <person name="Huang K.C."/>
            <person name="Tropini C."/>
            <person name="Ng K."/>
            <person name="Yu B."/>
        </authorList>
    </citation>
    <scope>NUCLEOTIDE SEQUENCE</scope>
    <source>
        <strain evidence="1">NM86_A22</strain>
    </source>
</reference>
<keyword evidence="2" id="KW-1185">Reference proteome</keyword>
<comment type="caution">
    <text evidence="1">The sequence shown here is derived from an EMBL/GenBank/DDBJ whole genome shotgun (WGS) entry which is preliminary data.</text>
</comment>
<organism evidence="1 2">
    <name type="scientific">Muribaculum caecicola</name>
    <dbReference type="NCBI Taxonomy" id="3038144"/>
    <lineage>
        <taxon>Bacteria</taxon>
        <taxon>Pseudomonadati</taxon>
        <taxon>Bacteroidota</taxon>
        <taxon>Bacteroidia</taxon>
        <taxon>Bacteroidales</taxon>
        <taxon>Muribaculaceae</taxon>
        <taxon>Muribaculum</taxon>
    </lineage>
</organism>
<dbReference type="Proteomes" id="UP000305401">
    <property type="component" value="Unassembled WGS sequence"/>
</dbReference>
<dbReference type="EMBL" id="SSTG01000059">
    <property type="protein sequence ID" value="THG51547.1"/>
    <property type="molecule type" value="Genomic_DNA"/>
</dbReference>
<evidence type="ECO:0000313" key="2">
    <source>
        <dbReference type="Proteomes" id="UP000305401"/>
    </source>
</evidence>
<sequence>MIQYFAPNIADTLLLPDDEARHCLRVLRTPVGGCISVVDGKGNRYTCRVCSSDPRKASVEIVAVENVLPTWRAHLTVAVAPTKNVDRIEWLVEKLTEMGVDRIVPLLCRHSERKNINTDRLYRIAVAAMKQSLKASLPVIDELTHIADFIGECNDSQKFVAYCADNVDRKILARELVPGTATALMIGPEGDFSIEEVGMALSAGFMPVSLGESRLRTETAAMAAAQTFHVINML</sequence>
<proteinExistence type="predicted"/>
<name>A0AC61S5K1_9BACT</name>
<gene>
    <name evidence="1" type="ORF">E5990_05965</name>
</gene>
<protein>
    <submittedName>
        <fullName evidence="1">16S rRNA (Uracil(1498)-N(3))-methyltransferase</fullName>
    </submittedName>
</protein>
<evidence type="ECO:0000313" key="1">
    <source>
        <dbReference type="EMBL" id="THG51547.1"/>
    </source>
</evidence>